<dbReference type="InterPro" id="IPR013525">
    <property type="entry name" value="ABC2_TM"/>
</dbReference>
<dbReference type="GO" id="GO:0140359">
    <property type="term" value="F:ABC-type transporter activity"/>
    <property type="evidence" value="ECO:0007669"/>
    <property type="project" value="InterPro"/>
</dbReference>
<evidence type="ECO:0000256" key="3">
    <source>
        <dbReference type="ARBA" id="ARBA00022989"/>
    </source>
</evidence>
<feature type="transmembrane region" description="Helical" evidence="5">
    <location>
        <begin position="303"/>
        <end position="323"/>
    </location>
</feature>
<proteinExistence type="predicted"/>
<feature type="transmembrane region" description="Helical" evidence="5">
    <location>
        <begin position="257"/>
        <end position="283"/>
    </location>
</feature>
<sequence>MKDFLHVFSFYLNKQLRNKVFVFVTLFMCIASSVSMIVVPKLLSSDEKRDIYVVNQCSQLNDVFENDDFRQFCSESMNLDFSMLDSTKTSKEIEKTAKDKELDMIYFSGDSDIEMKIIGDVSVSDINTMHNILNQMFQMKSMEALGIDKDTLQKSIPNITITYADTEENDSKFLVIIILSLVIVSFIIMYSTSATNEVAYLKTNRVMEMLLTSTKGIPLYLGINLAYAVVPFIQVSLISLCVLLVKHFAYSNKASDISIDFSILTSEHIVAFIALLLLGYFVYSLINTALVSMVNKSEDIIGISVPISFIGIIQYFVGIMAVTENTMLIKVFSYIPFTSPTVMFIRYAVGFVSVYEVLAAIAILLVTIYLLLRWGANVFTKGITYYSFTGNIRQTIKKFKENR</sequence>
<keyword evidence="2 5" id="KW-0812">Transmembrane</keyword>
<dbReference type="STRING" id="29364.SAMN04487772_11756"/>
<feature type="transmembrane region" description="Helical" evidence="5">
    <location>
        <begin position="217"/>
        <end position="245"/>
    </location>
</feature>
<dbReference type="RefSeq" id="WP_092478319.1">
    <property type="nucleotide sequence ID" value="NZ_FOHN01000017.1"/>
</dbReference>
<feature type="transmembrane region" description="Helical" evidence="5">
    <location>
        <begin position="20"/>
        <end position="39"/>
    </location>
</feature>
<keyword evidence="3 5" id="KW-1133">Transmembrane helix</keyword>
<organism evidence="7 8">
    <name type="scientific">[Clostridium] polysaccharolyticum</name>
    <dbReference type="NCBI Taxonomy" id="29364"/>
    <lineage>
        <taxon>Bacteria</taxon>
        <taxon>Bacillati</taxon>
        <taxon>Bacillota</taxon>
        <taxon>Clostridia</taxon>
        <taxon>Lachnospirales</taxon>
        <taxon>Lachnospiraceae</taxon>
    </lineage>
</organism>
<accession>A0A1I0E0L1</accession>
<evidence type="ECO:0000256" key="2">
    <source>
        <dbReference type="ARBA" id="ARBA00022692"/>
    </source>
</evidence>
<evidence type="ECO:0000256" key="5">
    <source>
        <dbReference type="SAM" id="Phobius"/>
    </source>
</evidence>
<dbReference type="EMBL" id="FOHN01000017">
    <property type="protein sequence ID" value="SET37674.1"/>
    <property type="molecule type" value="Genomic_DNA"/>
</dbReference>
<evidence type="ECO:0000259" key="6">
    <source>
        <dbReference type="Pfam" id="PF12698"/>
    </source>
</evidence>
<dbReference type="Proteomes" id="UP000199800">
    <property type="component" value="Unassembled WGS sequence"/>
</dbReference>
<comment type="subcellular location">
    <subcellularLocation>
        <location evidence="1">Membrane</location>
        <topology evidence="1">Multi-pass membrane protein</topology>
    </subcellularLocation>
</comment>
<reference evidence="7 8" key="1">
    <citation type="submission" date="2016-10" db="EMBL/GenBank/DDBJ databases">
        <authorList>
            <person name="de Groot N.N."/>
        </authorList>
    </citation>
    <scope>NUCLEOTIDE SEQUENCE [LARGE SCALE GENOMIC DNA]</scope>
    <source>
        <strain evidence="7 8">DSM 1801</strain>
    </source>
</reference>
<gene>
    <name evidence="7" type="ORF">SAMN04487772_11756</name>
</gene>
<feature type="domain" description="ABC-2 type transporter transmembrane" evidence="6">
    <location>
        <begin position="20"/>
        <end position="371"/>
    </location>
</feature>
<name>A0A1I0E0L1_9FIRM</name>
<feature type="transmembrane region" description="Helical" evidence="5">
    <location>
        <begin position="173"/>
        <end position="192"/>
    </location>
</feature>
<evidence type="ECO:0000313" key="8">
    <source>
        <dbReference type="Proteomes" id="UP000199800"/>
    </source>
</evidence>
<protein>
    <submittedName>
        <fullName evidence="7">ABC-2 type transport system permease protein</fullName>
    </submittedName>
</protein>
<dbReference type="AlphaFoldDB" id="A0A1I0E0L1"/>
<dbReference type="GO" id="GO:0016020">
    <property type="term" value="C:membrane"/>
    <property type="evidence" value="ECO:0007669"/>
    <property type="project" value="UniProtKB-SubCell"/>
</dbReference>
<evidence type="ECO:0000256" key="1">
    <source>
        <dbReference type="ARBA" id="ARBA00004141"/>
    </source>
</evidence>
<dbReference type="Pfam" id="PF12698">
    <property type="entry name" value="ABC2_membrane_3"/>
    <property type="match status" value="1"/>
</dbReference>
<dbReference type="OrthoDB" id="9768837at2"/>
<evidence type="ECO:0000256" key="4">
    <source>
        <dbReference type="ARBA" id="ARBA00023136"/>
    </source>
</evidence>
<keyword evidence="8" id="KW-1185">Reference proteome</keyword>
<evidence type="ECO:0000313" key="7">
    <source>
        <dbReference type="EMBL" id="SET37674.1"/>
    </source>
</evidence>
<keyword evidence="4 5" id="KW-0472">Membrane</keyword>
<feature type="transmembrane region" description="Helical" evidence="5">
    <location>
        <begin position="344"/>
        <end position="372"/>
    </location>
</feature>